<evidence type="ECO:0000313" key="2">
    <source>
        <dbReference type="EMBL" id="RZQ59884.1"/>
    </source>
</evidence>
<organism evidence="2 3">
    <name type="scientific">Amycolatopsis suaedae</name>
    <dbReference type="NCBI Taxonomy" id="2510978"/>
    <lineage>
        <taxon>Bacteria</taxon>
        <taxon>Bacillati</taxon>
        <taxon>Actinomycetota</taxon>
        <taxon>Actinomycetes</taxon>
        <taxon>Pseudonocardiales</taxon>
        <taxon>Pseudonocardiaceae</taxon>
        <taxon>Amycolatopsis</taxon>
    </lineage>
</organism>
<dbReference type="SUPFAM" id="SSF53474">
    <property type="entry name" value="alpha/beta-Hydrolases"/>
    <property type="match status" value="1"/>
</dbReference>
<sequence length="274" mass="29265">MSRRVALAGLALGALTACGEPEPQPSAPGPPAVPPPPGPAPLTDPVTVQREHSAARGREVDLVLIVPEGVAAAGLPVCLALHGRGASARWFLGLGLPAMLTEVVRSGLPPFAVVAPDGDHYWVDGKRGDDPQRMLSEEVPRWVAGRGLRAPSAALGISMGAFGALRYARDHRDLRAVAACSPALFTSWGDARSRNVFRDRQHWESHEPLRHVDELRPVPVGVWCGTADPFVSAARRFVQAAQPAVAELSPGGHTDRYWKSVLPAILRFAGERLR</sequence>
<gene>
    <name evidence="2" type="ORF">EWH70_32110</name>
</gene>
<evidence type="ECO:0000313" key="3">
    <source>
        <dbReference type="Proteomes" id="UP000292003"/>
    </source>
</evidence>
<proteinExistence type="predicted"/>
<dbReference type="PANTHER" id="PTHR48098:SF1">
    <property type="entry name" value="DIACYLGLYCEROL ACYLTRANSFERASE_MYCOLYLTRANSFERASE AG85A"/>
    <property type="match status" value="1"/>
</dbReference>
<protein>
    <submittedName>
        <fullName evidence="2">Esterase</fullName>
    </submittedName>
</protein>
<accession>A0A4Q7J1S7</accession>
<comment type="caution">
    <text evidence="2">The sequence shown here is derived from an EMBL/GenBank/DDBJ whole genome shotgun (WGS) entry which is preliminary data.</text>
</comment>
<dbReference type="InterPro" id="IPR000801">
    <property type="entry name" value="Esterase-like"/>
</dbReference>
<feature type="region of interest" description="Disordered" evidence="1">
    <location>
        <begin position="17"/>
        <end position="53"/>
    </location>
</feature>
<dbReference type="Proteomes" id="UP000292003">
    <property type="component" value="Unassembled WGS sequence"/>
</dbReference>
<dbReference type="PANTHER" id="PTHR48098">
    <property type="entry name" value="ENTEROCHELIN ESTERASE-RELATED"/>
    <property type="match status" value="1"/>
</dbReference>
<dbReference type="PROSITE" id="PS51257">
    <property type="entry name" value="PROKAR_LIPOPROTEIN"/>
    <property type="match status" value="1"/>
</dbReference>
<dbReference type="OrthoDB" id="3210113at2"/>
<name>A0A4Q7J1S7_9PSEU</name>
<dbReference type="InterPro" id="IPR050583">
    <property type="entry name" value="Mycobacterial_A85_antigen"/>
</dbReference>
<feature type="compositionally biased region" description="Pro residues" evidence="1">
    <location>
        <begin position="22"/>
        <end position="42"/>
    </location>
</feature>
<keyword evidence="3" id="KW-1185">Reference proteome</keyword>
<dbReference type="GO" id="GO:0016747">
    <property type="term" value="F:acyltransferase activity, transferring groups other than amino-acyl groups"/>
    <property type="evidence" value="ECO:0007669"/>
    <property type="project" value="TreeGrafter"/>
</dbReference>
<reference evidence="2 3" key="1">
    <citation type="submission" date="2019-02" db="EMBL/GenBank/DDBJ databases">
        <title>Draft genome sequence of Amycolatopsis sp. 8-3EHSu isolated from roots of Suaeda maritima.</title>
        <authorList>
            <person name="Duangmal K."/>
            <person name="Chantavorakit T."/>
        </authorList>
    </citation>
    <scope>NUCLEOTIDE SEQUENCE [LARGE SCALE GENOMIC DNA]</scope>
    <source>
        <strain evidence="2 3">8-3EHSu</strain>
    </source>
</reference>
<dbReference type="Gene3D" id="3.40.50.1820">
    <property type="entry name" value="alpha/beta hydrolase"/>
    <property type="match status" value="1"/>
</dbReference>
<dbReference type="Pfam" id="PF00756">
    <property type="entry name" value="Esterase"/>
    <property type="match status" value="1"/>
</dbReference>
<evidence type="ECO:0000256" key="1">
    <source>
        <dbReference type="SAM" id="MobiDB-lite"/>
    </source>
</evidence>
<dbReference type="AlphaFoldDB" id="A0A4Q7J1S7"/>
<dbReference type="EMBL" id="SFCC01000021">
    <property type="protein sequence ID" value="RZQ59884.1"/>
    <property type="molecule type" value="Genomic_DNA"/>
</dbReference>
<dbReference type="InterPro" id="IPR029058">
    <property type="entry name" value="AB_hydrolase_fold"/>
</dbReference>